<feature type="domain" description="TIR" evidence="3">
    <location>
        <begin position="171"/>
        <end position="310"/>
    </location>
</feature>
<organism evidence="4 5">
    <name type="scientific">Vigna radiata var. radiata</name>
    <name type="common">Mung bean</name>
    <name type="synonym">Phaseolus aureus</name>
    <dbReference type="NCBI Taxonomy" id="3916"/>
    <lineage>
        <taxon>Eukaryota</taxon>
        <taxon>Viridiplantae</taxon>
        <taxon>Streptophyta</taxon>
        <taxon>Embryophyta</taxon>
        <taxon>Tracheophyta</taxon>
        <taxon>Spermatophyta</taxon>
        <taxon>Magnoliopsida</taxon>
        <taxon>eudicotyledons</taxon>
        <taxon>Gunneridae</taxon>
        <taxon>Pentapetalae</taxon>
        <taxon>rosids</taxon>
        <taxon>fabids</taxon>
        <taxon>Fabales</taxon>
        <taxon>Fabaceae</taxon>
        <taxon>Papilionoideae</taxon>
        <taxon>50 kb inversion clade</taxon>
        <taxon>NPAAA clade</taxon>
        <taxon>indigoferoid/millettioid clade</taxon>
        <taxon>Phaseoleae</taxon>
        <taxon>Vigna</taxon>
    </lineage>
</organism>
<accession>A0A1S3UDW6</accession>
<dbReference type="AlphaFoldDB" id="A0A1S3UDW6"/>
<dbReference type="PANTHER" id="PTHR32009:SF145">
    <property type="entry name" value="NB-ARC DOMAIN PROTEIN"/>
    <property type="match status" value="1"/>
</dbReference>
<feature type="region of interest" description="Disordered" evidence="2">
    <location>
        <begin position="350"/>
        <end position="370"/>
    </location>
</feature>
<protein>
    <submittedName>
        <fullName evidence="5">Disease resistance protein RML1A</fullName>
    </submittedName>
</protein>
<dbReference type="PROSITE" id="PS50104">
    <property type="entry name" value="TIR"/>
    <property type="match status" value="2"/>
</dbReference>
<reference evidence="5" key="2">
    <citation type="submission" date="2025-08" db="UniProtKB">
        <authorList>
            <consortium name="RefSeq"/>
        </authorList>
    </citation>
    <scope>IDENTIFICATION</scope>
    <source>
        <tissue evidence="5">Leaf</tissue>
    </source>
</reference>
<keyword evidence="1" id="KW-0520">NAD</keyword>
<dbReference type="RefSeq" id="XP_014504144.1">
    <property type="nucleotide sequence ID" value="XM_014648658.2"/>
</dbReference>
<evidence type="ECO:0000256" key="1">
    <source>
        <dbReference type="ARBA" id="ARBA00023027"/>
    </source>
</evidence>
<dbReference type="SMART" id="SM00255">
    <property type="entry name" value="TIR"/>
    <property type="match status" value="2"/>
</dbReference>
<proteinExistence type="predicted"/>
<dbReference type="PANTHER" id="PTHR32009">
    <property type="entry name" value="TMV RESISTANCE PROTEIN N-LIKE"/>
    <property type="match status" value="1"/>
</dbReference>
<dbReference type="Pfam" id="PF01582">
    <property type="entry name" value="TIR"/>
    <property type="match status" value="2"/>
</dbReference>
<dbReference type="Proteomes" id="UP000087766">
    <property type="component" value="Chromosome 6"/>
</dbReference>
<dbReference type="InterPro" id="IPR035897">
    <property type="entry name" value="Toll_tir_struct_dom_sf"/>
</dbReference>
<dbReference type="InterPro" id="IPR000157">
    <property type="entry name" value="TIR_dom"/>
</dbReference>
<sequence length="401" mass="46201">MESEQCYDVYLNLSAKIHFGFGGNLWNALRKKGFKTMMSNEGMQSGSQDSPFLLRAIEQSRISIVVFSKDYPWYTWCLKDLVKIVECMETKNQLVFPIFYKVRRYNVREQKKSYCDAFARHDKKFGKDSDKVRKWRSALSQVAKLHGLIALSGYEYEHVEKVVEMVTRSLSRYDIFINFRGLDTRYSFTGFLYQALSRERFKTFLDEEELEDGDKIPSSLKKAIKSSRLSIVVLSENYADSSSCLAELDTIMECMKTKNQLVWPIFYKVEPTTVRNQKSTYHEAMAAHEQRYGSDSTKVSKWRQNLSEVADLKGFSLQPNQYEFKLVEEIVKKAIENDNGRYSHVTSLDLSEGMNNGDENELASSSPTVDDRDCISICSTSLNEHTSNNDDEDCFSESSVG</sequence>
<evidence type="ECO:0000256" key="2">
    <source>
        <dbReference type="SAM" id="MobiDB-lite"/>
    </source>
</evidence>
<dbReference type="OrthoDB" id="6160824at2759"/>
<dbReference type="Gene3D" id="3.40.50.10140">
    <property type="entry name" value="Toll/interleukin-1 receptor homology (TIR) domain"/>
    <property type="match status" value="2"/>
</dbReference>
<dbReference type="SUPFAM" id="SSF52200">
    <property type="entry name" value="Toll/Interleukin receptor TIR domain"/>
    <property type="match status" value="2"/>
</dbReference>
<feature type="domain" description="TIR" evidence="3">
    <location>
        <begin position="5"/>
        <end position="174"/>
    </location>
</feature>
<dbReference type="GO" id="GO:0007165">
    <property type="term" value="P:signal transduction"/>
    <property type="evidence" value="ECO:0007669"/>
    <property type="project" value="InterPro"/>
</dbReference>
<gene>
    <name evidence="5" type="primary">LOC106764372</name>
</gene>
<dbReference type="STRING" id="3916.A0A1S3UDW6"/>
<dbReference type="GeneID" id="106764372"/>
<evidence type="ECO:0000313" key="5">
    <source>
        <dbReference type="RefSeq" id="XP_014504144.1"/>
    </source>
</evidence>
<name>A0A1S3UDW6_VIGRR</name>
<evidence type="ECO:0000313" key="4">
    <source>
        <dbReference type="Proteomes" id="UP000087766"/>
    </source>
</evidence>
<evidence type="ECO:0000259" key="3">
    <source>
        <dbReference type="PROSITE" id="PS50104"/>
    </source>
</evidence>
<keyword evidence="4" id="KW-1185">Reference proteome</keyword>
<reference evidence="4" key="1">
    <citation type="journal article" date="2014" name="Nat. Commun.">
        <title>Genome sequence of mungbean and insights into evolution within Vigna species.</title>
        <authorList>
            <person name="Kang Y.J."/>
            <person name="Kim S.K."/>
            <person name="Kim M.Y."/>
            <person name="Lestari P."/>
            <person name="Kim K.H."/>
            <person name="Ha B.K."/>
            <person name="Jun T.H."/>
            <person name="Hwang W.J."/>
            <person name="Lee T."/>
            <person name="Lee J."/>
            <person name="Shim S."/>
            <person name="Yoon M.Y."/>
            <person name="Jang Y.E."/>
            <person name="Han K.S."/>
            <person name="Taeprayoon P."/>
            <person name="Yoon N."/>
            <person name="Somta P."/>
            <person name="Tanya P."/>
            <person name="Kim K.S."/>
            <person name="Gwag J.G."/>
            <person name="Moon J.K."/>
            <person name="Lee Y.H."/>
            <person name="Park B.S."/>
            <person name="Bombarely A."/>
            <person name="Doyle J.J."/>
            <person name="Jackson S.A."/>
            <person name="Schafleitner R."/>
            <person name="Srinives P."/>
            <person name="Varshney R.K."/>
            <person name="Lee S.H."/>
        </authorList>
    </citation>
    <scope>NUCLEOTIDE SEQUENCE [LARGE SCALE GENOMIC DNA]</scope>
    <source>
        <strain evidence="4">cv. VC1973A</strain>
    </source>
</reference>
<dbReference type="FunFam" id="3.40.50.10140:FF:000007">
    <property type="entry name" value="Disease resistance protein (TIR-NBS-LRR class)"/>
    <property type="match status" value="1"/>
</dbReference>
<dbReference type="KEGG" id="vra:106764372"/>